<accession>A0ABW2FTZ3</accession>
<dbReference type="EMBL" id="JBHTAJ010000022">
    <property type="protein sequence ID" value="MFC7180708.1"/>
    <property type="molecule type" value="Genomic_DNA"/>
</dbReference>
<name>A0ABW2FTZ3_9ACTN</name>
<dbReference type="Proteomes" id="UP001596435">
    <property type="component" value="Unassembled WGS sequence"/>
</dbReference>
<dbReference type="RefSeq" id="WP_345705298.1">
    <property type="nucleotide sequence ID" value="NZ_BAABKV010000001.1"/>
</dbReference>
<comment type="caution">
    <text evidence="1">The sequence shown here is derived from an EMBL/GenBank/DDBJ whole genome shotgun (WGS) entry which is preliminary data.</text>
</comment>
<reference evidence="2" key="1">
    <citation type="journal article" date="2019" name="Int. J. Syst. Evol. Microbiol.">
        <title>The Global Catalogue of Microorganisms (GCM) 10K type strain sequencing project: providing services to taxonomists for standard genome sequencing and annotation.</title>
        <authorList>
            <consortium name="The Broad Institute Genomics Platform"/>
            <consortium name="The Broad Institute Genome Sequencing Center for Infectious Disease"/>
            <person name="Wu L."/>
            <person name="Ma J."/>
        </authorList>
    </citation>
    <scope>NUCLEOTIDE SEQUENCE [LARGE SCALE GENOMIC DNA]</scope>
    <source>
        <strain evidence="2">CGMCC 1.12859</strain>
    </source>
</reference>
<dbReference type="SUPFAM" id="SSF53300">
    <property type="entry name" value="vWA-like"/>
    <property type="match status" value="1"/>
</dbReference>
<evidence type="ECO:0008006" key="3">
    <source>
        <dbReference type="Google" id="ProtNLM"/>
    </source>
</evidence>
<dbReference type="InterPro" id="IPR036465">
    <property type="entry name" value="vWFA_dom_sf"/>
</dbReference>
<sequence>MAETKGVLLPAYVVADESGSMAPYRSELGGGVASLCEGLRAEPMIAAKLRLAVLGFADDVQVRLAVADMRTETGVPQVAIRGVTNYRAVFDDLLQRIPSDVQWLRGEGWKVHRPVVFFLSDGQPTDGSAWRAPHAALTDRRRTPAAPNIIACGIGDARAQTMVEVATSPQFAFVAKSGADVGRAISEFFHSLTASLVASGQALNSSDPHLVVNRPDQFTMAIDEVGL</sequence>
<gene>
    <name evidence="1" type="ORF">ACFQMG_14210</name>
</gene>
<protein>
    <recommendedName>
        <fullName evidence="3">VWFA domain-containing protein</fullName>
    </recommendedName>
</protein>
<evidence type="ECO:0000313" key="1">
    <source>
        <dbReference type="EMBL" id="MFC7180708.1"/>
    </source>
</evidence>
<keyword evidence="2" id="KW-1185">Reference proteome</keyword>
<dbReference type="Gene3D" id="3.40.50.410">
    <property type="entry name" value="von Willebrand factor, type A domain"/>
    <property type="match status" value="1"/>
</dbReference>
<organism evidence="1 2">
    <name type="scientific">Kitasatospora paranensis</name>
    <dbReference type="NCBI Taxonomy" id="258053"/>
    <lineage>
        <taxon>Bacteria</taxon>
        <taxon>Bacillati</taxon>
        <taxon>Actinomycetota</taxon>
        <taxon>Actinomycetes</taxon>
        <taxon>Kitasatosporales</taxon>
        <taxon>Streptomycetaceae</taxon>
        <taxon>Kitasatospora</taxon>
    </lineage>
</organism>
<proteinExistence type="predicted"/>
<evidence type="ECO:0000313" key="2">
    <source>
        <dbReference type="Proteomes" id="UP001596435"/>
    </source>
</evidence>